<comment type="caution">
    <text evidence="2">The sequence shown here is derived from an EMBL/GenBank/DDBJ whole genome shotgun (WGS) entry which is preliminary data.</text>
</comment>
<keyword evidence="1" id="KW-0812">Transmembrane</keyword>
<sequence length="503" mass="54648">MKIIKYNRHETSCNDNSLIIVDKSKKRRRFKHYNKFELALLALTTLTSVSYAGLTGTTIQTIKGNAPTFILGSDGIDFNNFQFFGIRYQQKSYTDATTLGQAFYAKNSSKSPSTITPNDIYINTGNTNGNSLEMMPLIIQNVTPELYVDPDGDVSDSMLPIRTATADAIVLDWYNTSAGLDSPIKLTDDQLKLSLCELSASGIYPTLLVTGTIRLQTEYGDPRYQAYPDELLGYSAPRRYFPFIWPKPELCSVRPNISGMGSFTGPASEWNPKLGFLKQPTGTRNFPTTGSDGLYFDLIMAGADATTMDWQIVPASSGGITPTISIVDGNTRVTLNGPKPSNDTASAKADNFAGSATFTIQGYLKSNNSLQISYPFTIDKWFLSYTKNGKGVNLSAAKSYCQNVGSTTTTYALSGIRELSNTNQWSVPALKPSSTGTISRTIQGGLIAEWGNFTKITDNFMISNWTSDSVGSKAYGVGVNDGSITSPTNTVATTWGALCVNTK</sequence>
<proteinExistence type="predicted"/>
<organism evidence="2 3">
    <name type="scientific">Orbus hercynius</name>
    <dbReference type="NCBI Taxonomy" id="593135"/>
    <lineage>
        <taxon>Bacteria</taxon>
        <taxon>Pseudomonadati</taxon>
        <taxon>Pseudomonadota</taxon>
        <taxon>Gammaproteobacteria</taxon>
        <taxon>Orbales</taxon>
        <taxon>Orbaceae</taxon>
        <taxon>Orbus</taxon>
    </lineage>
</organism>
<keyword evidence="1" id="KW-1133">Transmembrane helix</keyword>
<dbReference type="AlphaFoldDB" id="A0A495RKA1"/>
<protein>
    <submittedName>
        <fullName evidence="2">Uncharacterized protein</fullName>
    </submittedName>
</protein>
<accession>A0A495RKA1</accession>
<evidence type="ECO:0000256" key="1">
    <source>
        <dbReference type="SAM" id="Phobius"/>
    </source>
</evidence>
<keyword evidence="3" id="KW-1185">Reference proteome</keyword>
<dbReference type="RefSeq" id="WP_121144117.1">
    <property type="nucleotide sequence ID" value="NZ_RBWY01000001.1"/>
</dbReference>
<evidence type="ECO:0000313" key="2">
    <source>
        <dbReference type="EMBL" id="RKS87208.1"/>
    </source>
</evidence>
<reference evidence="2 3" key="1">
    <citation type="submission" date="2018-10" db="EMBL/GenBank/DDBJ databases">
        <title>Genomic Encyclopedia of Type Strains, Phase IV (KMG-IV): sequencing the most valuable type-strain genomes for metagenomic binning, comparative biology and taxonomic classification.</title>
        <authorList>
            <person name="Goeker M."/>
        </authorList>
    </citation>
    <scope>NUCLEOTIDE SEQUENCE [LARGE SCALE GENOMIC DNA]</scope>
    <source>
        <strain evidence="2 3">DSM 22228</strain>
    </source>
</reference>
<dbReference type="Proteomes" id="UP000278542">
    <property type="component" value="Unassembled WGS sequence"/>
</dbReference>
<evidence type="ECO:0000313" key="3">
    <source>
        <dbReference type="Proteomes" id="UP000278542"/>
    </source>
</evidence>
<feature type="transmembrane region" description="Helical" evidence="1">
    <location>
        <begin position="36"/>
        <end position="54"/>
    </location>
</feature>
<gene>
    <name evidence="2" type="ORF">DES39_0427</name>
</gene>
<name>A0A495RKA1_9GAMM</name>
<dbReference type="OrthoDB" id="7064758at2"/>
<dbReference type="EMBL" id="RBWY01000001">
    <property type="protein sequence ID" value="RKS87208.1"/>
    <property type="molecule type" value="Genomic_DNA"/>
</dbReference>
<keyword evidence="1" id="KW-0472">Membrane</keyword>